<protein>
    <submittedName>
        <fullName evidence="2">Recombinase family protein</fullName>
    </submittedName>
</protein>
<evidence type="ECO:0000259" key="1">
    <source>
        <dbReference type="Pfam" id="PF00239"/>
    </source>
</evidence>
<dbReference type="EMBL" id="CP078093">
    <property type="protein sequence ID" value="QXM07143.1"/>
    <property type="molecule type" value="Genomic_DNA"/>
</dbReference>
<name>A0ABX8RDM7_9CLOT</name>
<reference evidence="2" key="1">
    <citation type="submission" date="2021-07" db="EMBL/GenBank/DDBJ databases">
        <title>Complete genome sequence of Crassaminicella sp. 143-21, isolated from a deep-sea hydrothermal vent.</title>
        <authorList>
            <person name="Li X."/>
        </authorList>
    </citation>
    <scope>NUCLEOTIDE SEQUENCE</scope>
    <source>
        <strain evidence="2">143-21</strain>
    </source>
</reference>
<feature type="domain" description="Resolvase/invertase-type recombinase catalytic" evidence="1">
    <location>
        <begin position="4"/>
        <end position="53"/>
    </location>
</feature>
<proteinExistence type="predicted"/>
<keyword evidence="3" id="KW-1185">Reference proteome</keyword>
<evidence type="ECO:0000313" key="3">
    <source>
        <dbReference type="Proteomes" id="UP000886818"/>
    </source>
</evidence>
<accession>A0ABX8RDM7</accession>
<dbReference type="InterPro" id="IPR006119">
    <property type="entry name" value="Resolv_N"/>
</dbReference>
<evidence type="ECO:0000313" key="2">
    <source>
        <dbReference type="EMBL" id="QXM07143.1"/>
    </source>
</evidence>
<organism evidence="2 3">
    <name type="scientific">Crassaminicella indica</name>
    <dbReference type="NCBI Taxonomy" id="2855394"/>
    <lineage>
        <taxon>Bacteria</taxon>
        <taxon>Bacillati</taxon>
        <taxon>Bacillota</taxon>
        <taxon>Clostridia</taxon>
        <taxon>Eubacteriales</taxon>
        <taxon>Clostridiaceae</taxon>
        <taxon>Crassaminicella</taxon>
    </lineage>
</organism>
<dbReference type="Pfam" id="PF00239">
    <property type="entry name" value="Resolvase"/>
    <property type="match status" value="1"/>
</dbReference>
<dbReference type="RefSeq" id="WP_218283829.1">
    <property type="nucleotide sequence ID" value="NZ_CP078093.1"/>
</dbReference>
<dbReference type="Proteomes" id="UP000886818">
    <property type="component" value="Chromosome"/>
</dbReference>
<sequence length="60" mass="7044">MHIKKLFIDKCSSKNTNRSKLKALMEYAREVNIIHLESFNRLVRITKDLLSSLKVQALAW</sequence>
<gene>
    <name evidence="2" type="ORF">KVH43_05425</name>
</gene>